<evidence type="ECO:0000313" key="4">
    <source>
        <dbReference type="Proteomes" id="UP000046393"/>
    </source>
</evidence>
<reference evidence="5" key="1">
    <citation type="submission" date="2017-02" db="UniProtKB">
        <authorList>
            <consortium name="WormBaseParasite"/>
        </authorList>
    </citation>
    <scope>IDENTIFICATION</scope>
</reference>
<dbReference type="SMART" id="SM00089">
    <property type="entry name" value="PKD"/>
    <property type="match status" value="2"/>
</dbReference>
<dbReference type="CDD" id="cd00146">
    <property type="entry name" value="PKD"/>
    <property type="match status" value="1"/>
</dbReference>
<feature type="transmembrane region" description="Helical" evidence="2">
    <location>
        <begin position="365"/>
        <end position="384"/>
    </location>
</feature>
<accession>A0A0N5AC19</accession>
<keyword evidence="2" id="KW-0812">Transmembrane</keyword>
<evidence type="ECO:0000259" key="3">
    <source>
        <dbReference type="SMART" id="SM00089"/>
    </source>
</evidence>
<dbReference type="GO" id="GO:0031410">
    <property type="term" value="C:cytoplasmic vesicle"/>
    <property type="evidence" value="ECO:0007669"/>
    <property type="project" value="TreeGrafter"/>
</dbReference>
<feature type="compositionally biased region" description="Polar residues" evidence="1">
    <location>
        <begin position="419"/>
        <end position="434"/>
    </location>
</feature>
<evidence type="ECO:0000313" key="5">
    <source>
        <dbReference type="WBParaSite" id="SMUV_0000169501-mRNA-1"/>
    </source>
</evidence>
<feature type="region of interest" description="Disordered" evidence="1">
    <location>
        <begin position="415"/>
        <end position="434"/>
    </location>
</feature>
<proteinExistence type="predicted"/>
<name>A0A0N5AC19_9BILA</name>
<dbReference type="Gene3D" id="2.60.40.10">
    <property type="entry name" value="Immunoglobulins"/>
    <property type="match status" value="2"/>
</dbReference>
<dbReference type="InterPro" id="IPR013783">
    <property type="entry name" value="Ig-like_fold"/>
</dbReference>
<dbReference type="AlphaFoldDB" id="A0A0N5AC19"/>
<dbReference type="GO" id="GO:0001764">
    <property type="term" value="P:neuron migration"/>
    <property type="evidence" value="ECO:0007669"/>
    <property type="project" value="TreeGrafter"/>
</dbReference>
<dbReference type="WBParaSite" id="SMUV_0000169501-mRNA-1">
    <property type="protein sequence ID" value="SMUV_0000169501-mRNA-1"/>
    <property type="gene ID" value="SMUV_0000169501"/>
</dbReference>
<dbReference type="InterPro" id="IPR029865">
    <property type="entry name" value="KIAA0319-like"/>
</dbReference>
<dbReference type="GO" id="GO:0016020">
    <property type="term" value="C:membrane"/>
    <property type="evidence" value="ECO:0007669"/>
    <property type="project" value="TreeGrafter"/>
</dbReference>
<keyword evidence="2" id="KW-0472">Membrane</keyword>
<sequence>IINGSSSSITSTSIIVFITTIFNISFNDRLLAPYAGPNQTVFLPIESVVLTGSVKDDGQIINYEWTQLSGPSTVKLINQDKVKCTAKGFQEGIFKFRLNVTDDGGLTAVSDTFVNVTRSQNEHPVARAENVTIYLPANLAVLNGSGSTDDAGIVRYLWTPHDDIPACIDILGDSLNKPELLLSDLVPGDFLFDLTVSDHSEAKNTTTVLLKVVASDEYLNSVEMFIKEYSANITYRLRDRLKARIVAAVVSRVSLTEASNIVVHFSHFAQEPSTGKLRVVFYVKYETDKKPCKLFFAIALAMNEMKKYYINICIYMFPHLVCSLDCSGHGSCSNFSKQCICDTYWMPNLFQYYLSGGSHDCSWSMLYFGIALVIICAVLSRLLWCVICRQGKIFGGWNDAKRVNIRRRKRRRFRRNDENTSTALANGSGKRNGQASSYSLLIGSDSLSSDTEIDQLKGIVSAEKRNVVDREEKPTSETELRERFSTISFD</sequence>
<feature type="domain" description="PKD/Chitinase" evidence="3">
    <location>
        <begin position="130"/>
        <end position="215"/>
    </location>
</feature>
<keyword evidence="4" id="KW-1185">Reference proteome</keyword>
<dbReference type="PANTHER" id="PTHR46182">
    <property type="entry name" value="FI19480P1"/>
    <property type="match status" value="1"/>
</dbReference>
<dbReference type="Proteomes" id="UP000046393">
    <property type="component" value="Unplaced"/>
</dbReference>
<dbReference type="STRING" id="451379.A0A0N5AC19"/>
<keyword evidence="2" id="KW-1133">Transmembrane helix</keyword>
<dbReference type="Pfam" id="PF22352">
    <property type="entry name" value="K319L-like_PKD"/>
    <property type="match status" value="2"/>
</dbReference>
<dbReference type="InterPro" id="IPR022409">
    <property type="entry name" value="PKD/Chitinase_dom"/>
</dbReference>
<feature type="compositionally biased region" description="Basic and acidic residues" evidence="1">
    <location>
        <begin position="468"/>
        <end position="484"/>
    </location>
</feature>
<feature type="domain" description="PKD/Chitinase" evidence="3">
    <location>
        <begin position="32"/>
        <end position="119"/>
    </location>
</feature>
<evidence type="ECO:0000256" key="2">
    <source>
        <dbReference type="SAM" id="Phobius"/>
    </source>
</evidence>
<evidence type="ECO:0000256" key="1">
    <source>
        <dbReference type="SAM" id="MobiDB-lite"/>
    </source>
</evidence>
<protein>
    <submittedName>
        <fullName evidence="5">PKD domain-containing protein</fullName>
    </submittedName>
</protein>
<organism evidence="4 5">
    <name type="scientific">Syphacia muris</name>
    <dbReference type="NCBI Taxonomy" id="451379"/>
    <lineage>
        <taxon>Eukaryota</taxon>
        <taxon>Metazoa</taxon>
        <taxon>Ecdysozoa</taxon>
        <taxon>Nematoda</taxon>
        <taxon>Chromadorea</taxon>
        <taxon>Rhabditida</taxon>
        <taxon>Spirurina</taxon>
        <taxon>Oxyuridomorpha</taxon>
        <taxon>Oxyuroidea</taxon>
        <taxon>Oxyuridae</taxon>
        <taxon>Syphacia</taxon>
    </lineage>
</organism>
<feature type="region of interest" description="Disordered" evidence="1">
    <location>
        <begin position="468"/>
        <end position="490"/>
    </location>
</feature>
<dbReference type="PANTHER" id="PTHR46182:SF2">
    <property type="entry name" value="FI19480P1"/>
    <property type="match status" value="1"/>
</dbReference>